<dbReference type="STRING" id="45286.A0A109UWA5"/>
<dbReference type="Proteomes" id="UP000243052">
    <property type="component" value="Chromosome ii"/>
</dbReference>
<dbReference type="AlphaFoldDB" id="A0A109UWA5"/>
<dbReference type="GeneID" id="28721866"/>
<protein>
    <submittedName>
        <fullName evidence="1">HBL192Cp</fullName>
    </submittedName>
</protein>
<gene>
    <name evidence="1" type="ORF">AW171_hschr2225</name>
</gene>
<evidence type="ECO:0000313" key="2">
    <source>
        <dbReference type="Proteomes" id="UP000243052"/>
    </source>
</evidence>
<accession>A0A109UWA5</accession>
<evidence type="ECO:0000313" key="1">
    <source>
        <dbReference type="EMBL" id="AMD18710.1"/>
    </source>
</evidence>
<dbReference type="OrthoDB" id="1894652at2759"/>
<sequence>MKLLLGIACLSKTHLCILLAGVIFSSLSLASGVSIPLYLQKPSDPNKHIFGTLIHHITPEEPQGHFELTAINQEFEPDVYCVGADTSDGRHSCFAYLAIDLPLRYDLIIDRLPHCSDSLKLSLKLNPNTTGIQIVERETIPGHDAQPLKRKKITKTYNDKKAKVVPGTAAFKEDVEPDKRSFIQKNWKVVLIGVLVYAFLSKGDKSSNDSKQDSKKD</sequence>
<dbReference type="Pfam" id="PF21203">
    <property type="entry name" value="ECM10"/>
    <property type="match status" value="1"/>
</dbReference>
<reference evidence="1 2" key="1">
    <citation type="submission" date="2016-01" db="EMBL/GenBank/DDBJ databases">
        <title>Genome sequence of the yeast Holleya sinecauda.</title>
        <authorList>
            <person name="Dietrich F.S."/>
        </authorList>
    </citation>
    <scope>NUCLEOTIDE SEQUENCE [LARGE SCALE GENOMIC DNA]</scope>
    <source>
        <strain evidence="1 2">ATCC 58844</strain>
    </source>
</reference>
<name>A0A109UWA5_9SACH</name>
<proteinExistence type="predicted"/>
<keyword evidence="2" id="KW-1185">Reference proteome</keyword>
<dbReference type="RefSeq" id="XP_017985706.1">
    <property type="nucleotide sequence ID" value="XM_018130198.1"/>
</dbReference>
<dbReference type="EMBL" id="CP014242">
    <property type="protein sequence ID" value="AMD18710.1"/>
    <property type="molecule type" value="Genomic_DNA"/>
</dbReference>
<organism evidence="1 2">
    <name type="scientific">Eremothecium sinecaudum</name>
    <dbReference type="NCBI Taxonomy" id="45286"/>
    <lineage>
        <taxon>Eukaryota</taxon>
        <taxon>Fungi</taxon>
        <taxon>Dikarya</taxon>
        <taxon>Ascomycota</taxon>
        <taxon>Saccharomycotina</taxon>
        <taxon>Saccharomycetes</taxon>
        <taxon>Saccharomycetales</taxon>
        <taxon>Saccharomycetaceae</taxon>
        <taxon>Eremothecium</taxon>
    </lineage>
</organism>